<feature type="chain" id="PRO_5011980853" evidence="2">
    <location>
        <begin position="18"/>
        <end position="279"/>
    </location>
</feature>
<dbReference type="NCBIfam" id="TIGR04183">
    <property type="entry name" value="Por_Secre_tail"/>
    <property type="match status" value="1"/>
</dbReference>
<dbReference type="STRING" id="713588.SAMN05421789_10154"/>
<dbReference type="OrthoDB" id="1153025at2"/>
<protein>
    <submittedName>
        <fullName evidence="4">Por secretion system C-terminal sorting domain-containing protein</fullName>
    </submittedName>
</protein>
<dbReference type="InterPro" id="IPR026876">
    <property type="entry name" value="Fn3_assoc_repeat"/>
</dbReference>
<dbReference type="EMBL" id="FTOI01000001">
    <property type="protein sequence ID" value="SIS44026.1"/>
    <property type="molecule type" value="Genomic_DNA"/>
</dbReference>
<evidence type="ECO:0000256" key="2">
    <source>
        <dbReference type="SAM" id="SignalP"/>
    </source>
</evidence>
<feature type="domain" description="Secretion system C-terminal sorting" evidence="3">
    <location>
        <begin position="210"/>
        <end position="271"/>
    </location>
</feature>
<sequence length="279" mass="31462">MKKFLLLLLLPIFQWYSSQITFQTYVYSFGPQPYNAMLTGNGTIYYTTDGTNPTLNSMSGLNEVNISISKVLTVKAMLKNSSNQLSQVFSKKYYFGPFPSKTVYFKKPPTWTNACSFSNSNDPQVTIDFFSGPPMTPVCEGWLKGNQAFFVGQVTFDNCVFPPMSPLYQYFNIVTEDTVYYDYSSGPITNPPACLLATNDPGKKIAVVKIYPNPVQEFFNIDSDIDFENYEIIDFNGKSVRQNKVAGKKINVSLLPAGTYFIRLMTSGNLTHILKFIKN</sequence>
<dbReference type="AlphaFoldDB" id="A0A1N7J452"/>
<evidence type="ECO:0000256" key="1">
    <source>
        <dbReference type="ARBA" id="ARBA00022729"/>
    </source>
</evidence>
<proteinExistence type="predicted"/>
<evidence type="ECO:0000313" key="4">
    <source>
        <dbReference type="EMBL" id="SIS44026.1"/>
    </source>
</evidence>
<evidence type="ECO:0000313" key="5">
    <source>
        <dbReference type="Proteomes" id="UP000185839"/>
    </source>
</evidence>
<keyword evidence="5" id="KW-1185">Reference proteome</keyword>
<dbReference type="InterPro" id="IPR026444">
    <property type="entry name" value="Secre_tail"/>
</dbReference>
<dbReference type="Pfam" id="PF13287">
    <property type="entry name" value="Fn3_assoc"/>
    <property type="match status" value="1"/>
</dbReference>
<gene>
    <name evidence="4" type="ORF">SAMN05421789_10154</name>
</gene>
<name>A0A1N7J452_9FLAO</name>
<dbReference type="Pfam" id="PF18962">
    <property type="entry name" value="Por_Secre_tail"/>
    <property type="match status" value="1"/>
</dbReference>
<feature type="signal peptide" evidence="2">
    <location>
        <begin position="1"/>
        <end position="17"/>
    </location>
</feature>
<reference evidence="5" key="1">
    <citation type="submission" date="2017-01" db="EMBL/GenBank/DDBJ databases">
        <authorList>
            <person name="Varghese N."/>
            <person name="Submissions S."/>
        </authorList>
    </citation>
    <scope>NUCLEOTIDE SEQUENCE [LARGE SCALE GENOMIC DNA]</scope>
    <source>
        <strain evidence="5">DSM 23145</strain>
    </source>
</reference>
<evidence type="ECO:0000259" key="3">
    <source>
        <dbReference type="Pfam" id="PF18962"/>
    </source>
</evidence>
<organism evidence="4 5">
    <name type="scientific">Kaistella chaponensis</name>
    <dbReference type="NCBI Taxonomy" id="713588"/>
    <lineage>
        <taxon>Bacteria</taxon>
        <taxon>Pseudomonadati</taxon>
        <taxon>Bacteroidota</taxon>
        <taxon>Flavobacteriia</taxon>
        <taxon>Flavobacteriales</taxon>
        <taxon>Weeksellaceae</taxon>
        <taxon>Chryseobacterium group</taxon>
        <taxon>Kaistella</taxon>
    </lineage>
</organism>
<dbReference type="RefSeq" id="WP_076384206.1">
    <property type="nucleotide sequence ID" value="NZ_FTOI01000001.1"/>
</dbReference>
<dbReference type="Proteomes" id="UP000185839">
    <property type="component" value="Unassembled WGS sequence"/>
</dbReference>
<keyword evidence="1 2" id="KW-0732">Signal</keyword>
<accession>A0A1N7J452</accession>